<proteinExistence type="inferred from homology"/>
<dbReference type="InterPro" id="IPR006096">
    <property type="entry name" value="Glu/Leu/Phe/Val/Trp_DH_C"/>
</dbReference>
<dbReference type="PANTHER" id="PTHR42722:SF1">
    <property type="entry name" value="VALINE DEHYDROGENASE"/>
    <property type="match status" value="1"/>
</dbReference>
<protein>
    <submittedName>
        <fullName evidence="6">Glu/Leu/Phe/Val dehydrogenase dimerization domain-containing protein</fullName>
    </submittedName>
</protein>
<evidence type="ECO:0000256" key="2">
    <source>
        <dbReference type="ARBA" id="ARBA00023002"/>
    </source>
</evidence>
<evidence type="ECO:0000256" key="3">
    <source>
        <dbReference type="ARBA" id="ARBA00023027"/>
    </source>
</evidence>
<dbReference type="InterPro" id="IPR046346">
    <property type="entry name" value="Aminoacid_DH-like_N_sf"/>
</dbReference>
<evidence type="ECO:0000313" key="6">
    <source>
        <dbReference type="EMBL" id="MEJ6008715.1"/>
    </source>
</evidence>
<evidence type="ECO:0000256" key="1">
    <source>
        <dbReference type="ARBA" id="ARBA00006382"/>
    </source>
</evidence>
<dbReference type="InterPro" id="IPR036291">
    <property type="entry name" value="NAD(P)-bd_dom_sf"/>
</dbReference>
<dbReference type="Pfam" id="PF02812">
    <property type="entry name" value="ELFV_dehydrog_N"/>
    <property type="match status" value="1"/>
</dbReference>
<comment type="caution">
    <text evidence="6">The sequence shown here is derived from an EMBL/GenBank/DDBJ whole genome shotgun (WGS) entry which is preliminary data.</text>
</comment>
<keyword evidence="7" id="KW-1185">Reference proteome</keyword>
<dbReference type="InterPro" id="IPR006097">
    <property type="entry name" value="Glu/Leu/Phe/Val/Trp_DH_dimer"/>
</dbReference>
<dbReference type="RefSeq" id="WP_339964329.1">
    <property type="nucleotide sequence ID" value="NZ_JBBHJY010000001.1"/>
</dbReference>
<dbReference type="SMART" id="SM00839">
    <property type="entry name" value="ELFV_dehydrog"/>
    <property type="match status" value="1"/>
</dbReference>
<dbReference type="SUPFAM" id="SSF53223">
    <property type="entry name" value="Aminoacid dehydrogenase-like, N-terminal domain"/>
    <property type="match status" value="1"/>
</dbReference>
<dbReference type="Proteomes" id="UP001379235">
    <property type="component" value="Unassembled WGS sequence"/>
</dbReference>
<dbReference type="Pfam" id="PF00208">
    <property type="entry name" value="ELFV_dehydrog"/>
    <property type="match status" value="1"/>
</dbReference>
<evidence type="ECO:0000313" key="7">
    <source>
        <dbReference type="Proteomes" id="UP001379235"/>
    </source>
</evidence>
<accession>A0ABU8S432</accession>
<evidence type="ECO:0000259" key="5">
    <source>
        <dbReference type="SMART" id="SM00839"/>
    </source>
</evidence>
<dbReference type="InterPro" id="IPR016211">
    <property type="entry name" value="Glu/Phe/Leu/Val/Trp_DH_bac/arc"/>
</dbReference>
<sequence>MPAFWEEPDFDDHELVQVVRDRASGLTAIIALHSTHLGPGAGGTRFWHYADGAGALRDALRLSRGMSYKNAMAGLPMGGGKAVILADENRTKTPEMIAAFGDAIAALNGRYVTAEDVGMSEADMVAIHQRTRHVCGLPATDPDLAGGDPGPFTSRGIFYGVKAAVRHKLGRDDLSGVHVAVQGTGSVGGGLARLLAAEGAKLTLADVNVDRVAALAAELGGTAVNAGAIMDVECDVFSPNALGAILDDGGIARIKAPIVAGGANNQLARPKHGPMLHDRGILYAPDYVINGGGIIAVTLEYLAREKGQPCTRAEVMERLEEIPLRLEAIWRESDACGQPADQVADAMAQRLIGR</sequence>
<dbReference type="SUPFAM" id="SSF51735">
    <property type="entry name" value="NAD(P)-binding Rossmann-fold domains"/>
    <property type="match status" value="1"/>
</dbReference>
<feature type="domain" description="Glutamate/phenylalanine/leucine/valine/L-tryptophan dehydrogenase C-terminal" evidence="5">
    <location>
        <begin position="147"/>
        <end position="351"/>
    </location>
</feature>
<comment type="similarity">
    <text evidence="1 4">Belongs to the Glu/Leu/Phe/Val dehydrogenases family.</text>
</comment>
<dbReference type="PRINTS" id="PR00082">
    <property type="entry name" value="GLFDHDRGNASE"/>
</dbReference>
<dbReference type="Gene3D" id="3.40.50.10860">
    <property type="entry name" value="Leucine Dehydrogenase, chain A, domain 1"/>
    <property type="match status" value="1"/>
</dbReference>
<name>A0ABU8S432_9SPHN</name>
<dbReference type="CDD" id="cd01075">
    <property type="entry name" value="NAD_bind_Leu_Phe_Val_DH"/>
    <property type="match status" value="1"/>
</dbReference>
<dbReference type="InterPro" id="IPR006095">
    <property type="entry name" value="Glu/Leu/Phe/Val/Trp_DH"/>
</dbReference>
<dbReference type="Gene3D" id="3.40.50.720">
    <property type="entry name" value="NAD(P)-binding Rossmann-like Domain"/>
    <property type="match status" value="1"/>
</dbReference>
<dbReference type="PIRSF" id="PIRSF000188">
    <property type="entry name" value="Phe_leu_dh"/>
    <property type="match status" value="1"/>
</dbReference>
<reference evidence="6 7" key="1">
    <citation type="submission" date="2024-03" db="EMBL/GenBank/DDBJ databases">
        <authorList>
            <person name="Jo J.-H."/>
        </authorList>
    </citation>
    <scope>NUCLEOTIDE SEQUENCE [LARGE SCALE GENOMIC DNA]</scope>
    <source>
        <strain evidence="6 7">AS3R-12</strain>
    </source>
</reference>
<keyword evidence="3" id="KW-0520">NAD</keyword>
<dbReference type="PANTHER" id="PTHR42722">
    <property type="entry name" value="LEUCINE DEHYDROGENASE"/>
    <property type="match status" value="1"/>
</dbReference>
<keyword evidence="2 4" id="KW-0560">Oxidoreductase</keyword>
<dbReference type="EMBL" id="JBBHJY010000001">
    <property type="protein sequence ID" value="MEJ6008715.1"/>
    <property type="molecule type" value="Genomic_DNA"/>
</dbReference>
<organism evidence="6 7">
    <name type="scientific">Novosphingobium aquae</name>
    <dbReference type="NCBI Taxonomy" id="3133435"/>
    <lineage>
        <taxon>Bacteria</taxon>
        <taxon>Pseudomonadati</taxon>
        <taxon>Pseudomonadota</taxon>
        <taxon>Alphaproteobacteria</taxon>
        <taxon>Sphingomonadales</taxon>
        <taxon>Sphingomonadaceae</taxon>
        <taxon>Novosphingobium</taxon>
    </lineage>
</organism>
<evidence type="ECO:0000256" key="4">
    <source>
        <dbReference type="RuleBase" id="RU004417"/>
    </source>
</evidence>
<gene>
    <name evidence="6" type="ORF">WG900_02160</name>
</gene>